<accession>A0A930UWH7</accession>
<gene>
    <name evidence="1" type="ORF">INT80_05440</name>
</gene>
<sequence length="99" mass="11397">MLENKTDYPRMDFLMLNHQPKSSFVLPSVADSGIRNVYALTEEEFIPDAIYVATTARGKIPNEDCQGIEGGRHISDGAFHRFCEEYQLIIFDAYSRDYR</sequence>
<dbReference type="AlphaFoldDB" id="A0A930UWH7"/>
<evidence type="ECO:0000313" key="1">
    <source>
        <dbReference type="EMBL" id="MBF4102496.1"/>
    </source>
</evidence>
<dbReference type="EMBL" id="JADION010000012">
    <property type="protein sequence ID" value="MBF4102496.1"/>
    <property type="molecule type" value="Genomic_DNA"/>
</dbReference>
<reference evidence="1" key="1">
    <citation type="submission" date="2020-11" db="EMBL/GenBank/DDBJ databases">
        <title>Gallibacterium anatis 1637, full genome, WGS.</title>
        <authorList>
            <person name="Laishevtcev A.I."/>
            <person name="Yakimova E.A."/>
            <person name="Petkovich D."/>
            <person name="Stepanova T.V."/>
            <person name="Kalendr R.S."/>
            <person name="Rubalsky E.O."/>
            <person name="Zulkarneev E.R."/>
            <person name="Aleshkin A.V."/>
        </authorList>
    </citation>
    <scope>NUCLEOTIDE SEQUENCE</scope>
    <source>
        <strain evidence="1">1637</strain>
    </source>
</reference>
<organism evidence="1">
    <name type="scientific">Gallibacterium anatis</name>
    <dbReference type="NCBI Taxonomy" id="750"/>
    <lineage>
        <taxon>Bacteria</taxon>
        <taxon>Pseudomonadati</taxon>
        <taxon>Pseudomonadota</taxon>
        <taxon>Gammaproteobacteria</taxon>
        <taxon>Pasteurellales</taxon>
        <taxon>Pasteurellaceae</taxon>
        <taxon>Gallibacterium</taxon>
    </lineage>
</organism>
<name>A0A930UWH7_9PAST</name>
<protein>
    <submittedName>
        <fullName evidence="1">Uncharacterized protein</fullName>
    </submittedName>
</protein>
<proteinExistence type="predicted"/>
<comment type="caution">
    <text evidence="1">The sequence shown here is derived from an EMBL/GenBank/DDBJ whole genome shotgun (WGS) entry which is preliminary data.</text>
</comment>